<keyword evidence="2" id="KW-0597">Phosphoprotein</keyword>
<proteinExistence type="predicted"/>
<dbReference type="Pfam" id="PF05678">
    <property type="entry name" value="VQ"/>
    <property type="match status" value="1"/>
</dbReference>
<feature type="compositionally biased region" description="Polar residues" evidence="4">
    <location>
        <begin position="1"/>
        <end position="12"/>
    </location>
</feature>
<dbReference type="RefSeq" id="XP_021288010.1">
    <property type="nucleotide sequence ID" value="XM_021432335.1"/>
</dbReference>
<feature type="region of interest" description="Disordered" evidence="4">
    <location>
        <begin position="189"/>
        <end position="208"/>
    </location>
</feature>
<dbReference type="InterPro" id="IPR039611">
    <property type="entry name" value="VQ_4/11/13/19/31/33"/>
</dbReference>
<dbReference type="GeneID" id="110419335"/>
<feature type="domain" description="VQ" evidence="5">
    <location>
        <begin position="52"/>
        <end position="78"/>
    </location>
</feature>
<accession>A0A6J1AMA9</accession>
<evidence type="ECO:0000256" key="2">
    <source>
        <dbReference type="ARBA" id="ARBA00022553"/>
    </source>
</evidence>
<feature type="compositionally biased region" description="Polar residues" evidence="4">
    <location>
        <begin position="195"/>
        <end position="204"/>
    </location>
</feature>
<keyword evidence="3" id="KW-0539">Nucleus</keyword>
<feature type="region of interest" description="Disordered" evidence="4">
    <location>
        <begin position="75"/>
        <end position="133"/>
    </location>
</feature>
<sequence length="248" mass="27379">MENSTRLVQENRNNLPSPLSSPHGNGNNSNGVVQIHTPPLTPIPISRSETNPYPTTFVQADTTTFKRVVQMLTGSSETAKQASTKTPTQQQNQHHHHQQQQQQQQQQDPPLPSKSSFSIPPIKTNSPKKQNFKLYERRNSNLKNSLMINTFLPSSVTNSSCFSSPRNTEILSPSLLDFPKLALSPVTPLNEDPFNKSSPSLGNSSEEEKAIAEKGFYLHPSPMSTPRDTEPQLLPLFPVTSPKVSGSS</sequence>
<name>A0A6J1AMA9_9ROSI</name>
<dbReference type="PANTHER" id="PTHR33402:SF17">
    <property type="entry name" value="VQ MOTIF-CONTAINING PROTEIN 33"/>
    <property type="match status" value="1"/>
</dbReference>
<dbReference type="OrthoDB" id="784396at2759"/>
<dbReference type="InterPro" id="IPR008889">
    <property type="entry name" value="VQ"/>
</dbReference>
<gene>
    <name evidence="7" type="primary">LOC110419335</name>
</gene>
<feature type="compositionally biased region" description="Polar residues" evidence="4">
    <location>
        <begin position="75"/>
        <end position="88"/>
    </location>
</feature>
<dbReference type="PANTHER" id="PTHR33402">
    <property type="entry name" value="VQ MOTIF-CONTAINING PROTEIN 11-LIKE"/>
    <property type="match status" value="1"/>
</dbReference>
<dbReference type="AlphaFoldDB" id="A0A6J1AMA9"/>
<evidence type="ECO:0000259" key="5">
    <source>
        <dbReference type="Pfam" id="PF05678"/>
    </source>
</evidence>
<evidence type="ECO:0000256" key="3">
    <source>
        <dbReference type="ARBA" id="ARBA00023242"/>
    </source>
</evidence>
<evidence type="ECO:0000256" key="1">
    <source>
        <dbReference type="ARBA" id="ARBA00004123"/>
    </source>
</evidence>
<evidence type="ECO:0000313" key="7">
    <source>
        <dbReference type="RefSeq" id="XP_021288010.1"/>
    </source>
</evidence>
<protein>
    <submittedName>
        <fullName evidence="7">VQ motif-containing protein 4-like</fullName>
    </submittedName>
</protein>
<dbReference type="GO" id="GO:0005634">
    <property type="term" value="C:nucleus"/>
    <property type="evidence" value="ECO:0007669"/>
    <property type="project" value="UniProtKB-SubCell"/>
</dbReference>
<evidence type="ECO:0000313" key="6">
    <source>
        <dbReference type="Proteomes" id="UP000504621"/>
    </source>
</evidence>
<feature type="compositionally biased region" description="Low complexity" evidence="4">
    <location>
        <begin position="13"/>
        <end position="31"/>
    </location>
</feature>
<feature type="compositionally biased region" description="Low complexity" evidence="4">
    <location>
        <begin position="99"/>
        <end position="123"/>
    </location>
</feature>
<organism evidence="6 7">
    <name type="scientific">Herrania umbratica</name>
    <dbReference type="NCBI Taxonomy" id="108875"/>
    <lineage>
        <taxon>Eukaryota</taxon>
        <taxon>Viridiplantae</taxon>
        <taxon>Streptophyta</taxon>
        <taxon>Embryophyta</taxon>
        <taxon>Tracheophyta</taxon>
        <taxon>Spermatophyta</taxon>
        <taxon>Magnoliopsida</taxon>
        <taxon>eudicotyledons</taxon>
        <taxon>Gunneridae</taxon>
        <taxon>Pentapetalae</taxon>
        <taxon>rosids</taxon>
        <taxon>malvids</taxon>
        <taxon>Malvales</taxon>
        <taxon>Malvaceae</taxon>
        <taxon>Byttnerioideae</taxon>
        <taxon>Herrania</taxon>
    </lineage>
</organism>
<dbReference type="Proteomes" id="UP000504621">
    <property type="component" value="Unplaced"/>
</dbReference>
<keyword evidence="6" id="KW-1185">Reference proteome</keyword>
<feature type="region of interest" description="Disordered" evidence="4">
    <location>
        <begin position="1"/>
        <end position="55"/>
    </location>
</feature>
<feature type="region of interest" description="Disordered" evidence="4">
    <location>
        <begin position="218"/>
        <end position="248"/>
    </location>
</feature>
<evidence type="ECO:0000256" key="4">
    <source>
        <dbReference type="SAM" id="MobiDB-lite"/>
    </source>
</evidence>
<comment type="subcellular location">
    <subcellularLocation>
        <location evidence="1">Nucleus</location>
    </subcellularLocation>
</comment>
<reference evidence="7" key="1">
    <citation type="submission" date="2025-08" db="UniProtKB">
        <authorList>
            <consortium name="RefSeq"/>
        </authorList>
    </citation>
    <scope>IDENTIFICATION</scope>
    <source>
        <tissue evidence="7">Leaf</tissue>
    </source>
</reference>